<dbReference type="RefSeq" id="WP_021009822.1">
    <property type="nucleotide sequence ID" value="NZ_ASHR01000014.1"/>
</dbReference>
<organism evidence="2 3">
    <name type="scientific">Agrococcus pavilionensis RW1</name>
    <dbReference type="NCBI Taxonomy" id="1330458"/>
    <lineage>
        <taxon>Bacteria</taxon>
        <taxon>Bacillati</taxon>
        <taxon>Actinomycetota</taxon>
        <taxon>Actinomycetes</taxon>
        <taxon>Micrococcales</taxon>
        <taxon>Microbacteriaceae</taxon>
        <taxon>Agrococcus</taxon>
    </lineage>
</organism>
<feature type="region of interest" description="Disordered" evidence="1">
    <location>
        <begin position="1"/>
        <end position="122"/>
    </location>
</feature>
<feature type="compositionally biased region" description="Polar residues" evidence="1">
    <location>
        <begin position="21"/>
        <end position="31"/>
    </location>
</feature>
<keyword evidence="3" id="KW-1185">Reference proteome</keyword>
<dbReference type="AlphaFoldDB" id="U1LQR7"/>
<sequence length="122" mass="12078">MGILDEAKGRLGEAAEWVKGTASQLGESTQGAGRALGEKAAEARHRVTGAKGGDGADFGSAQTEPARDEPAHGSTADAASHSGGGGDFASEWVDVSTDPHAGGPQADGESGDEPVDGPQNPL</sequence>
<feature type="compositionally biased region" description="Basic and acidic residues" evidence="1">
    <location>
        <begin position="1"/>
        <end position="13"/>
    </location>
</feature>
<protein>
    <submittedName>
        <fullName evidence="2">Uncharacterized protein</fullName>
    </submittedName>
</protein>
<evidence type="ECO:0000313" key="3">
    <source>
        <dbReference type="Proteomes" id="UP000016462"/>
    </source>
</evidence>
<dbReference type="OrthoDB" id="5125955at2"/>
<comment type="caution">
    <text evidence="2">The sequence shown here is derived from an EMBL/GenBank/DDBJ whole genome shotgun (WGS) entry which is preliminary data.</text>
</comment>
<dbReference type="EMBL" id="ASHR01000014">
    <property type="protein sequence ID" value="ERG64804.1"/>
    <property type="molecule type" value="Genomic_DNA"/>
</dbReference>
<feature type="compositionally biased region" description="Low complexity" evidence="1">
    <location>
        <begin position="72"/>
        <end position="81"/>
    </location>
</feature>
<evidence type="ECO:0000256" key="1">
    <source>
        <dbReference type="SAM" id="MobiDB-lite"/>
    </source>
</evidence>
<proteinExistence type="predicted"/>
<name>U1LQR7_9MICO</name>
<reference evidence="2 3" key="1">
    <citation type="journal article" date="2013" name="Genome Announc.">
        <title>First draft genome sequence from a member of the genus agrococcus, isolated from modern microbialites.</title>
        <authorList>
            <person name="White R.A.III."/>
            <person name="Grassa C.J."/>
            <person name="Suttle C.A."/>
        </authorList>
    </citation>
    <scope>NUCLEOTIDE SEQUENCE [LARGE SCALE GENOMIC DNA]</scope>
    <source>
        <strain evidence="2 3">RW1</strain>
    </source>
</reference>
<dbReference type="Proteomes" id="UP000016462">
    <property type="component" value="Unassembled WGS sequence"/>
</dbReference>
<accession>U1LQR7</accession>
<evidence type="ECO:0000313" key="2">
    <source>
        <dbReference type="EMBL" id="ERG64804.1"/>
    </source>
</evidence>
<gene>
    <name evidence="2" type="ORF">L332_10135</name>
</gene>
<feature type="compositionally biased region" description="Basic and acidic residues" evidence="1">
    <location>
        <begin position="36"/>
        <end position="45"/>
    </location>
</feature>